<sequence>MLFNFSLFSLFIAFTILRIIFTYVNASILDSLFNSVNEAVDIQVSDIGEFDPGQDDKRSDKPACTNSRIAVTAKCMRLKYGFKSLPSWRAFNSSCSHSSARAQADSSQSVVPISLAPSELSTLSAESEVGSEVIIGLELQLFCFGGDVLLSLSSELSDIRLEGMTSAFK</sequence>
<proteinExistence type="predicted"/>
<reference evidence="2" key="1">
    <citation type="submission" date="2015-01" db="EMBL/GenBank/DDBJ databases">
        <authorList>
            <person name="Aksoy S."/>
            <person name="Warren W."/>
            <person name="Wilson R.K."/>
        </authorList>
    </citation>
    <scope>NUCLEOTIDE SEQUENCE [LARGE SCALE GENOMIC DNA]</scope>
    <source>
        <strain evidence="2">IAEA</strain>
    </source>
</reference>
<dbReference type="EMBL" id="JXJN01012157">
    <property type="status" value="NOT_ANNOTATED_CDS"/>
    <property type="molecule type" value="Genomic_DNA"/>
</dbReference>
<dbReference type="AlphaFoldDB" id="A0A1B0BCW9"/>
<protein>
    <submittedName>
        <fullName evidence="1">Uncharacterized protein</fullName>
    </submittedName>
</protein>
<accession>A0A1B0BCW9</accession>
<dbReference type="Proteomes" id="UP000092460">
    <property type="component" value="Unassembled WGS sequence"/>
</dbReference>
<keyword evidence="2" id="KW-1185">Reference proteome</keyword>
<name>A0A1B0BCW9_9MUSC</name>
<organism evidence="1 2">
    <name type="scientific">Glossina palpalis gambiensis</name>
    <dbReference type="NCBI Taxonomy" id="67801"/>
    <lineage>
        <taxon>Eukaryota</taxon>
        <taxon>Metazoa</taxon>
        <taxon>Ecdysozoa</taxon>
        <taxon>Arthropoda</taxon>
        <taxon>Hexapoda</taxon>
        <taxon>Insecta</taxon>
        <taxon>Pterygota</taxon>
        <taxon>Neoptera</taxon>
        <taxon>Endopterygota</taxon>
        <taxon>Diptera</taxon>
        <taxon>Brachycera</taxon>
        <taxon>Muscomorpha</taxon>
        <taxon>Hippoboscoidea</taxon>
        <taxon>Glossinidae</taxon>
        <taxon>Glossina</taxon>
    </lineage>
</organism>
<evidence type="ECO:0000313" key="2">
    <source>
        <dbReference type="Proteomes" id="UP000092460"/>
    </source>
</evidence>
<dbReference type="EnsemblMetazoa" id="GPPI026047-RA">
    <property type="protein sequence ID" value="GPPI026047-PA"/>
    <property type="gene ID" value="GPPI026047"/>
</dbReference>
<reference evidence="1" key="2">
    <citation type="submission" date="2020-05" db="UniProtKB">
        <authorList>
            <consortium name="EnsemblMetazoa"/>
        </authorList>
    </citation>
    <scope>IDENTIFICATION</scope>
    <source>
        <strain evidence="1">IAEA</strain>
    </source>
</reference>
<dbReference type="VEuPathDB" id="VectorBase:GPPI026047"/>
<evidence type="ECO:0000313" key="1">
    <source>
        <dbReference type="EnsemblMetazoa" id="GPPI026047-PA"/>
    </source>
</evidence>